<dbReference type="SUPFAM" id="SSF75217">
    <property type="entry name" value="alpha/beta knot"/>
    <property type="match status" value="1"/>
</dbReference>
<dbReference type="Gene3D" id="3.40.1280.10">
    <property type="match status" value="1"/>
</dbReference>
<keyword evidence="8" id="KW-0949">S-adenosyl-L-methionine</keyword>
<evidence type="ECO:0000256" key="7">
    <source>
        <dbReference type="ARBA" id="ARBA00022679"/>
    </source>
</evidence>
<dbReference type="PANTHER" id="PTHR30027">
    <property type="entry name" value="RIBOSOMAL RNA SMALL SUBUNIT METHYLTRANSFERASE E"/>
    <property type="match status" value="1"/>
</dbReference>
<dbReference type="PANTHER" id="PTHR30027:SF3">
    <property type="entry name" value="16S RRNA (URACIL(1498)-N(3))-METHYLTRANSFERASE"/>
    <property type="match status" value="1"/>
</dbReference>
<comment type="similarity">
    <text evidence="2">Belongs to the RNA methyltransferase RsmE family.</text>
</comment>
<dbReference type="GO" id="GO:0070042">
    <property type="term" value="F:rRNA (uridine-N3-)-methyltransferase activity"/>
    <property type="evidence" value="ECO:0007669"/>
    <property type="project" value="TreeGrafter"/>
</dbReference>
<keyword evidence="5" id="KW-0698">rRNA processing</keyword>
<evidence type="ECO:0000256" key="6">
    <source>
        <dbReference type="ARBA" id="ARBA00022603"/>
    </source>
</evidence>
<protein>
    <recommendedName>
        <fullName evidence="3">16S rRNA (uracil(1498)-N(3))-methyltransferase</fullName>
        <ecNumber evidence="3">2.1.1.193</ecNumber>
    </recommendedName>
</protein>
<dbReference type="Pfam" id="PF04452">
    <property type="entry name" value="Methyltrans_RNA"/>
    <property type="match status" value="1"/>
</dbReference>
<evidence type="ECO:0000256" key="8">
    <source>
        <dbReference type="ARBA" id="ARBA00022691"/>
    </source>
</evidence>
<dbReference type="EMBL" id="BARS01005732">
    <property type="protein sequence ID" value="GAF77869.1"/>
    <property type="molecule type" value="Genomic_DNA"/>
</dbReference>
<dbReference type="InterPro" id="IPR006700">
    <property type="entry name" value="RsmE"/>
</dbReference>
<evidence type="ECO:0000313" key="12">
    <source>
        <dbReference type="EMBL" id="GAF77869.1"/>
    </source>
</evidence>
<comment type="subcellular location">
    <subcellularLocation>
        <location evidence="1">Cytoplasm</location>
    </subcellularLocation>
</comment>
<evidence type="ECO:0000256" key="1">
    <source>
        <dbReference type="ARBA" id="ARBA00004496"/>
    </source>
</evidence>
<dbReference type="InterPro" id="IPR029026">
    <property type="entry name" value="tRNA_m1G_MTases_N"/>
</dbReference>
<dbReference type="EC" id="2.1.1.193" evidence="3"/>
<evidence type="ECO:0000256" key="9">
    <source>
        <dbReference type="ARBA" id="ARBA00025699"/>
    </source>
</evidence>
<keyword evidence="4" id="KW-0963">Cytoplasm</keyword>
<dbReference type="GO" id="GO:0070475">
    <property type="term" value="P:rRNA base methylation"/>
    <property type="evidence" value="ECO:0007669"/>
    <property type="project" value="TreeGrafter"/>
</dbReference>
<evidence type="ECO:0000256" key="3">
    <source>
        <dbReference type="ARBA" id="ARBA00012328"/>
    </source>
</evidence>
<keyword evidence="7" id="KW-0808">Transferase</keyword>
<sequence length="106" mass="11930">RSDGEFRAKLVAATNNQAVVQIEKFIEIKVESALRIHLGQGVARGEKMDFIIQKTTELGADKFTPLFSKYCNVKLKDARLESKSSIGGQWQLVLQSSQGVLWCRKF</sequence>
<evidence type="ECO:0000256" key="2">
    <source>
        <dbReference type="ARBA" id="ARBA00005528"/>
    </source>
</evidence>
<proteinExistence type="inferred from homology"/>
<dbReference type="InterPro" id="IPR046886">
    <property type="entry name" value="RsmE_MTase_dom"/>
</dbReference>
<evidence type="ECO:0000256" key="10">
    <source>
        <dbReference type="ARBA" id="ARBA00047944"/>
    </source>
</evidence>
<comment type="caution">
    <text evidence="12">The sequence shown here is derived from an EMBL/GenBank/DDBJ whole genome shotgun (WGS) entry which is preliminary data.</text>
</comment>
<gene>
    <name evidence="12" type="ORF">S01H1_11249</name>
</gene>
<comment type="catalytic activity">
    <reaction evidence="10">
        <text>uridine(1498) in 16S rRNA + S-adenosyl-L-methionine = N(3)-methyluridine(1498) in 16S rRNA + S-adenosyl-L-homocysteine + H(+)</text>
        <dbReference type="Rhea" id="RHEA:42920"/>
        <dbReference type="Rhea" id="RHEA-COMP:10283"/>
        <dbReference type="Rhea" id="RHEA-COMP:10284"/>
        <dbReference type="ChEBI" id="CHEBI:15378"/>
        <dbReference type="ChEBI" id="CHEBI:57856"/>
        <dbReference type="ChEBI" id="CHEBI:59789"/>
        <dbReference type="ChEBI" id="CHEBI:65315"/>
        <dbReference type="ChEBI" id="CHEBI:74502"/>
        <dbReference type="EC" id="2.1.1.193"/>
    </reaction>
</comment>
<dbReference type="InterPro" id="IPR029028">
    <property type="entry name" value="Alpha/beta_knot_MTases"/>
</dbReference>
<feature type="domain" description="Ribosomal RNA small subunit methyltransferase E methyltransferase" evidence="11">
    <location>
        <begin position="31"/>
        <end position="81"/>
    </location>
</feature>
<dbReference type="AlphaFoldDB" id="X0SA23"/>
<evidence type="ECO:0000256" key="4">
    <source>
        <dbReference type="ARBA" id="ARBA00022490"/>
    </source>
</evidence>
<keyword evidence="6" id="KW-0489">Methyltransferase</keyword>
<accession>X0SA23</accession>
<name>X0SA23_9ZZZZ</name>
<comment type="function">
    <text evidence="9">Specifically methylates the N3 position of the uracil ring of uridine 1498 (m3U1498) in 16S rRNA. Acts on the fully assembled 30S ribosomal subunit.</text>
</comment>
<organism evidence="12">
    <name type="scientific">marine sediment metagenome</name>
    <dbReference type="NCBI Taxonomy" id="412755"/>
    <lineage>
        <taxon>unclassified sequences</taxon>
        <taxon>metagenomes</taxon>
        <taxon>ecological metagenomes</taxon>
    </lineage>
</organism>
<evidence type="ECO:0000256" key="5">
    <source>
        <dbReference type="ARBA" id="ARBA00022552"/>
    </source>
</evidence>
<reference evidence="12" key="1">
    <citation type="journal article" date="2014" name="Front. Microbiol.">
        <title>High frequency of phylogenetically diverse reductive dehalogenase-homologous genes in deep subseafloor sedimentary metagenomes.</title>
        <authorList>
            <person name="Kawai M."/>
            <person name="Futagami T."/>
            <person name="Toyoda A."/>
            <person name="Takaki Y."/>
            <person name="Nishi S."/>
            <person name="Hori S."/>
            <person name="Arai W."/>
            <person name="Tsubouchi T."/>
            <person name="Morono Y."/>
            <person name="Uchiyama I."/>
            <person name="Ito T."/>
            <person name="Fujiyama A."/>
            <person name="Inagaki F."/>
            <person name="Takami H."/>
        </authorList>
    </citation>
    <scope>NUCLEOTIDE SEQUENCE</scope>
    <source>
        <strain evidence="12">Expedition CK06-06</strain>
    </source>
</reference>
<evidence type="ECO:0000259" key="11">
    <source>
        <dbReference type="Pfam" id="PF04452"/>
    </source>
</evidence>
<dbReference type="GO" id="GO:0005737">
    <property type="term" value="C:cytoplasm"/>
    <property type="evidence" value="ECO:0007669"/>
    <property type="project" value="UniProtKB-SubCell"/>
</dbReference>
<dbReference type="NCBIfam" id="TIGR00046">
    <property type="entry name" value="RsmE family RNA methyltransferase"/>
    <property type="match status" value="1"/>
</dbReference>
<feature type="non-terminal residue" evidence="12">
    <location>
        <position position="1"/>
    </location>
</feature>